<gene>
    <name evidence="2" type="ORF">JAZ04_09570</name>
</gene>
<feature type="domain" description="KaiB" evidence="1">
    <location>
        <begin position="7"/>
        <end position="89"/>
    </location>
</feature>
<dbReference type="SMART" id="SM01248">
    <property type="entry name" value="KaiB"/>
    <property type="match status" value="1"/>
</dbReference>
<dbReference type="EMBL" id="JAEPDI010000005">
    <property type="protein sequence ID" value="MCG7939087.1"/>
    <property type="molecule type" value="Genomic_DNA"/>
</dbReference>
<dbReference type="CDD" id="cd02978">
    <property type="entry name" value="KaiB_like"/>
    <property type="match status" value="1"/>
</dbReference>
<organism evidence="2 3">
    <name type="scientific">Candidatus Thiodiazotropha lotti</name>
    <dbReference type="NCBI Taxonomy" id="2792787"/>
    <lineage>
        <taxon>Bacteria</taxon>
        <taxon>Pseudomonadati</taxon>
        <taxon>Pseudomonadota</taxon>
        <taxon>Gammaproteobacteria</taxon>
        <taxon>Chromatiales</taxon>
        <taxon>Sedimenticolaceae</taxon>
        <taxon>Candidatus Thiodiazotropha</taxon>
    </lineage>
</organism>
<reference evidence="2" key="1">
    <citation type="journal article" date="2021" name="Proc. Natl. Acad. Sci. U.S.A.">
        <title>Global biogeography of chemosynthetic symbionts reveals both localized and globally distributed symbiont groups. .</title>
        <authorList>
            <person name="Osvatic J.T."/>
            <person name="Wilkins L.G.E."/>
            <person name="Leibrecht L."/>
            <person name="Leray M."/>
            <person name="Zauner S."/>
            <person name="Polzin J."/>
            <person name="Camacho Y."/>
            <person name="Gros O."/>
            <person name="van Gils J.A."/>
            <person name="Eisen J.A."/>
            <person name="Petersen J.M."/>
            <person name="Yuen B."/>
        </authorList>
    </citation>
    <scope>NUCLEOTIDE SEQUENCE</scope>
    <source>
        <strain evidence="2">MAGL173</strain>
    </source>
</reference>
<dbReference type="Proteomes" id="UP000886687">
    <property type="component" value="Unassembled WGS sequence"/>
</dbReference>
<dbReference type="InterPro" id="IPR036249">
    <property type="entry name" value="Thioredoxin-like_sf"/>
</dbReference>
<dbReference type="AlphaFoldDB" id="A0A9E4K3Q7"/>
<proteinExistence type="predicted"/>
<sequence length="96" mass="10961">MAKYTLRLYIIGNTPVTRRAIDNLKALCEEPEVAAHYDFEVINLIENPTLAEEERILATPVLIKKLPEPMRRIIGDLSDRERILVGLDLYVRGKDG</sequence>
<evidence type="ECO:0000259" key="1">
    <source>
        <dbReference type="SMART" id="SM01248"/>
    </source>
</evidence>
<dbReference type="InterPro" id="IPR039022">
    <property type="entry name" value="KaiB-like"/>
</dbReference>
<protein>
    <submittedName>
        <fullName evidence="2">Circadian clock protein KaiB</fullName>
    </submittedName>
</protein>
<evidence type="ECO:0000313" key="3">
    <source>
        <dbReference type="Proteomes" id="UP000886687"/>
    </source>
</evidence>
<evidence type="ECO:0000313" key="2">
    <source>
        <dbReference type="EMBL" id="MCG7939087.1"/>
    </source>
</evidence>
<comment type="caution">
    <text evidence="2">The sequence shown here is derived from an EMBL/GenBank/DDBJ whole genome shotgun (WGS) entry which is preliminary data.</text>
</comment>
<dbReference type="InterPro" id="IPR011649">
    <property type="entry name" value="KaiB_domain"/>
</dbReference>
<dbReference type="PANTHER" id="PTHR41709">
    <property type="entry name" value="KAIB-LIKE PROTEIN 1"/>
    <property type="match status" value="1"/>
</dbReference>
<dbReference type="Pfam" id="PF07689">
    <property type="entry name" value="KaiB"/>
    <property type="match status" value="1"/>
</dbReference>
<name>A0A9E4K3Q7_9GAMM</name>
<dbReference type="Gene3D" id="3.40.30.10">
    <property type="entry name" value="Glutaredoxin"/>
    <property type="match status" value="1"/>
</dbReference>
<dbReference type="GO" id="GO:0048511">
    <property type="term" value="P:rhythmic process"/>
    <property type="evidence" value="ECO:0007669"/>
    <property type="project" value="InterPro"/>
</dbReference>
<accession>A0A9E4K3Q7</accession>
<dbReference type="PANTHER" id="PTHR41709:SF2">
    <property type="entry name" value="CIRCADIAN CLOCK PROTEIN KAIB2"/>
    <property type="match status" value="1"/>
</dbReference>
<dbReference type="SUPFAM" id="SSF52833">
    <property type="entry name" value="Thioredoxin-like"/>
    <property type="match status" value="1"/>
</dbReference>